<evidence type="ECO:0000256" key="1">
    <source>
        <dbReference type="ARBA" id="ARBA00004193"/>
    </source>
</evidence>
<dbReference type="EMBL" id="JWIR02000027">
    <property type="protein sequence ID" value="KKB40798.1"/>
    <property type="molecule type" value="Genomic_DNA"/>
</dbReference>
<dbReference type="STRING" id="1221996.QY95_01372"/>
<dbReference type="SUPFAM" id="SSF53822">
    <property type="entry name" value="Periplasmic binding protein-like I"/>
    <property type="match status" value="1"/>
</dbReference>
<dbReference type="Pfam" id="PF02608">
    <property type="entry name" value="Bmp"/>
    <property type="match status" value="1"/>
</dbReference>
<evidence type="ECO:0000259" key="8">
    <source>
        <dbReference type="Pfam" id="PF02608"/>
    </source>
</evidence>
<organism evidence="9 10">
    <name type="scientific">Bacillus thermotolerans</name>
    <name type="common">Quasibacillus thermotolerans</name>
    <dbReference type="NCBI Taxonomy" id="1221996"/>
    <lineage>
        <taxon>Bacteria</taxon>
        <taxon>Bacillati</taxon>
        <taxon>Bacillota</taxon>
        <taxon>Bacilli</taxon>
        <taxon>Bacillales</taxon>
        <taxon>Bacillaceae</taxon>
        <taxon>Bacillus</taxon>
    </lineage>
</organism>
<dbReference type="RefSeq" id="WP_039237499.1">
    <property type="nucleotide sequence ID" value="NZ_JWIR02000027.1"/>
</dbReference>
<name>A0A0F5I5Q9_BACTR</name>
<sequence length="327" mass="36547">MVKRLFIIWIGLCFVVSLAGCSGEGSETKIEKVGLLVPHTINDQVWGTKGYGGMLNIQDKYGADIFYKENIRSQALAERAVEEFSHKGITLVFGHSSEYAEYFNEIAPKYPHMHFVSFNGDAQEKNTTSLKFEGYAMGFFGGMTAAQHSSTGTIGIIATYKWQPEVKGFVEGAKFEREDTQVITSFVENWDDTEKALQLLEQMTAEGADVVYPAGDGYNVPVIEKLKETGLHAIGYVSDQSDLGEDTVLTSTVQHVDRLYLLAADQFARGELEAGNLYFDFADGVISLSPFSKEVDKGFQQEVERYIQQYMETGELPNKQMEVRNHE</sequence>
<dbReference type="OrthoDB" id="2556857at2"/>
<evidence type="ECO:0000313" key="10">
    <source>
        <dbReference type="Proteomes" id="UP000031563"/>
    </source>
</evidence>
<evidence type="ECO:0000256" key="4">
    <source>
        <dbReference type="ARBA" id="ARBA00022729"/>
    </source>
</evidence>
<keyword evidence="6" id="KW-0449">Lipoprotein</keyword>
<feature type="signal peptide" evidence="7">
    <location>
        <begin position="1"/>
        <end position="19"/>
    </location>
</feature>
<accession>A0A0F5I5Q9</accession>
<dbReference type="PROSITE" id="PS51257">
    <property type="entry name" value="PROKAR_LIPOPROTEIN"/>
    <property type="match status" value="1"/>
</dbReference>
<dbReference type="PANTHER" id="PTHR34296:SF2">
    <property type="entry name" value="ABC TRANSPORTER GUANOSINE-BINDING PROTEIN NUPN"/>
    <property type="match status" value="1"/>
</dbReference>
<comment type="caution">
    <text evidence="9">The sequence shown here is derived from an EMBL/GenBank/DDBJ whole genome shotgun (WGS) entry which is preliminary data.</text>
</comment>
<keyword evidence="4 7" id="KW-0732">Signal</keyword>
<feature type="domain" description="ABC transporter substrate-binding protein PnrA-like" evidence="8">
    <location>
        <begin position="30"/>
        <end position="319"/>
    </location>
</feature>
<dbReference type="InterPro" id="IPR050957">
    <property type="entry name" value="BMP_lipoprotein"/>
</dbReference>
<dbReference type="Gene3D" id="3.40.50.2300">
    <property type="match status" value="2"/>
</dbReference>
<keyword evidence="5" id="KW-0472">Membrane</keyword>
<gene>
    <name evidence="9" type="ORF">QY95_01372</name>
</gene>
<reference evidence="9" key="1">
    <citation type="submission" date="2015-02" db="EMBL/GenBank/DDBJ databases">
        <title>Genome Assembly of Bacillaceae bacterium MTCC 8252.</title>
        <authorList>
            <person name="Verma A."/>
            <person name="Khatri I."/>
            <person name="Mual P."/>
            <person name="Subramanian S."/>
            <person name="Krishnamurthi S."/>
        </authorList>
    </citation>
    <scope>NUCLEOTIDE SEQUENCE [LARGE SCALE GENOMIC DNA]</scope>
    <source>
        <strain evidence="9">MTCC 8252</strain>
    </source>
</reference>
<evidence type="ECO:0000256" key="6">
    <source>
        <dbReference type="ARBA" id="ARBA00023288"/>
    </source>
</evidence>
<evidence type="ECO:0000256" key="3">
    <source>
        <dbReference type="ARBA" id="ARBA00022475"/>
    </source>
</evidence>
<evidence type="ECO:0000313" key="9">
    <source>
        <dbReference type="EMBL" id="KKB40798.1"/>
    </source>
</evidence>
<evidence type="ECO:0000256" key="7">
    <source>
        <dbReference type="SAM" id="SignalP"/>
    </source>
</evidence>
<dbReference type="GO" id="GO:0005886">
    <property type="term" value="C:plasma membrane"/>
    <property type="evidence" value="ECO:0007669"/>
    <property type="project" value="UniProtKB-SubCell"/>
</dbReference>
<dbReference type="InterPro" id="IPR003760">
    <property type="entry name" value="PnrA-like"/>
</dbReference>
<keyword evidence="3" id="KW-1003">Cell membrane</keyword>
<evidence type="ECO:0000256" key="2">
    <source>
        <dbReference type="ARBA" id="ARBA00008610"/>
    </source>
</evidence>
<evidence type="ECO:0000256" key="5">
    <source>
        <dbReference type="ARBA" id="ARBA00023136"/>
    </source>
</evidence>
<dbReference type="AlphaFoldDB" id="A0A0F5I5Q9"/>
<feature type="chain" id="PRO_5038596233" evidence="7">
    <location>
        <begin position="20"/>
        <end position="327"/>
    </location>
</feature>
<dbReference type="PANTHER" id="PTHR34296">
    <property type="entry name" value="TRANSCRIPTIONAL ACTIVATOR PROTEIN MED"/>
    <property type="match status" value="1"/>
</dbReference>
<comment type="similarity">
    <text evidence="2">Belongs to the BMP lipoprotein family.</text>
</comment>
<proteinExistence type="inferred from homology"/>
<protein>
    <submittedName>
        <fullName evidence="9">Positive regulator of comK</fullName>
    </submittedName>
</protein>
<comment type="subcellular location">
    <subcellularLocation>
        <location evidence="1">Cell membrane</location>
        <topology evidence="1">Lipid-anchor</topology>
    </subcellularLocation>
</comment>
<dbReference type="InterPro" id="IPR028082">
    <property type="entry name" value="Peripla_BP_I"/>
</dbReference>
<keyword evidence="10" id="KW-1185">Reference proteome</keyword>
<accession>A0A0F5HU31</accession>
<dbReference type="Proteomes" id="UP000031563">
    <property type="component" value="Unassembled WGS sequence"/>
</dbReference>
<dbReference type="CDD" id="cd06353">
    <property type="entry name" value="PBP1_Med-like"/>
    <property type="match status" value="1"/>
</dbReference>